<dbReference type="KEGG" id="cfj:CFIO01_04409"/>
<dbReference type="AlphaFoldDB" id="A0A010RXY0"/>
<accession>A0A010RXY0</accession>
<evidence type="ECO:0000313" key="2">
    <source>
        <dbReference type="Proteomes" id="UP000020467"/>
    </source>
</evidence>
<reference evidence="1 2" key="1">
    <citation type="submission" date="2014-02" db="EMBL/GenBank/DDBJ databases">
        <title>The genome sequence of Colletotrichum fioriniae PJ7.</title>
        <authorList>
            <person name="Baroncelli R."/>
            <person name="Thon M.R."/>
        </authorList>
    </citation>
    <scope>NUCLEOTIDE SEQUENCE [LARGE SCALE GENOMIC DNA]</scope>
    <source>
        <strain evidence="1 2">PJ7</strain>
    </source>
</reference>
<comment type="caution">
    <text evidence="1">The sequence shown here is derived from an EMBL/GenBank/DDBJ whole genome shotgun (WGS) entry which is preliminary data.</text>
</comment>
<dbReference type="HOGENOM" id="CLU_1517743_0_0_1"/>
<proteinExistence type="predicted"/>
<dbReference type="EMBL" id="JARH01000104">
    <property type="protein sequence ID" value="EXF85401.1"/>
    <property type="molecule type" value="Genomic_DNA"/>
</dbReference>
<evidence type="ECO:0000313" key="1">
    <source>
        <dbReference type="EMBL" id="EXF85401.1"/>
    </source>
</evidence>
<gene>
    <name evidence="1" type="ORF">CFIO01_04409</name>
</gene>
<dbReference type="Proteomes" id="UP000020467">
    <property type="component" value="Unassembled WGS sequence"/>
</dbReference>
<keyword evidence="2" id="KW-1185">Reference proteome</keyword>
<organism evidence="1 2">
    <name type="scientific">Colletotrichum fioriniae PJ7</name>
    <dbReference type="NCBI Taxonomy" id="1445577"/>
    <lineage>
        <taxon>Eukaryota</taxon>
        <taxon>Fungi</taxon>
        <taxon>Dikarya</taxon>
        <taxon>Ascomycota</taxon>
        <taxon>Pezizomycotina</taxon>
        <taxon>Sordariomycetes</taxon>
        <taxon>Hypocreomycetidae</taxon>
        <taxon>Glomerellales</taxon>
        <taxon>Glomerellaceae</taxon>
        <taxon>Colletotrichum</taxon>
        <taxon>Colletotrichum acutatum species complex</taxon>
    </lineage>
</organism>
<protein>
    <submittedName>
        <fullName evidence="1">Uncharacterized protein</fullName>
    </submittedName>
</protein>
<dbReference type="OrthoDB" id="4837394at2759"/>
<sequence>MIRRKTRGLLQCHSSKPLPLVAVICQHELHTISSFPSPFFAYLSGGPKSSNDEETRSILQAAVPCDYDAGSVVDRRRPKFCLRPCAIAHTLQRRRLANPRRCPNHKIFRETNMARMHQCQMRLMVYGYGGMHDTTSQLMFCPVLCGRLIDIDHRSPAWSQISESGKQTVICDDEPNA</sequence>
<name>A0A010RXY0_9PEZI</name>